<dbReference type="SMART" id="SM00530">
    <property type="entry name" value="HTH_XRE"/>
    <property type="match status" value="1"/>
</dbReference>
<accession>A0ABS1UPG5</accession>
<comment type="caution">
    <text evidence="2">The sequence shown here is derived from an EMBL/GenBank/DDBJ whole genome shotgun (WGS) entry which is preliminary data.</text>
</comment>
<sequence length="121" mass="13636">MSDEPERGRFDAAAFYAALDRTRVERGLRWKQVGDESKVSPSTLTRLAQGRRPDVDSLAALLDWAGLSADDFVRRTQPMKETRGTLAGVSTYLRADKNLDDRKADAIEKVIEVMYRQMTEG</sequence>
<dbReference type="Proteomes" id="UP000661193">
    <property type="component" value="Unassembled WGS sequence"/>
</dbReference>
<organism evidence="2 3">
    <name type="scientific">Micromonospora fiedleri</name>
    <dbReference type="NCBI Taxonomy" id="1157498"/>
    <lineage>
        <taxon>Bacteria</taxon>
        <taxon>Bacillati</taxon>
        <taxon>Actinomycetota</taxon>
        <taxon>Actinomycetes</taxon>
        <taxon>Micromonosporales</taxon>
        <taxon>Micromonosporaceae</taxon>
        <taxon>Micromonospora</taxon>
    </lineage>
</organism>
<dbReference type="SUPFAM" id="SSF47413">
    <property type="entry name" value="lambda repressor-like DNA-binding domains"/>
    <property type="match status" value="1"/>
</dbReference>
<dbReference type="EMBL" id="JAETXL010000006">
    <property type="protein sequence ID" value="MBL6278232.1"/>
    <property type="molecule type" value="Genomic_DNA"/>
</dbReference>
<proteinExistence type="predicted"/>
<protein>
    <submittedName>
        <fullName evidence="2">Helix-turn-helix transcriptional regulator</fullName>
    </submittedName>
</protein>
<dbReference type="RefSeq" id="WP_203222743.1">
    <property type="nucleotide sequence ID" value="NZ_JAETXL010000006.1"/>
</dbReference>
<dbReference type="Pfam" id="PF13560">
    <property type="entry name" value="HTH_31"/>
    <property type="match status" value="1"/>
</dbReference>
<evidence type="ECO:0000259" key="1">
    <source>
        <dbReference type="SMART" id="SM00530"/>
    </source>
</evidence>
<dbReference type="InterPro" id="IPR001387">
    <property type="entry name" value="Cro/C1-type_HTH"/>
</dbReference>
<dbReference type="CDD" id="cd00093">
    <property type="entry name" value="HTH_XRE"/>
    <property type="match status" value="1"/>
</dbReference>
<name>A0ABS1UPG5_9ACTN</name>
<reference evidence="2 3" key="1">
    <citation type="submission" date="2021-01" db="EMBL/GenBank/DDBJ databases">
        <title>Genome sequencing of Micromonospora fiedleri MG-37.</title>
        <authorList>
            <person name="Moreland P.E.J."/>
            <person name="Stach J.E.M."/>
        </authorList>
    </citation>
    <scope>NUCLEOTIDE SEQUENCE [LARGE SCALE GENOMIC DNA]</scope>
    <source>
        <strain evidence="2 3">MG-37</strain>
    </source>
</reference>
<dbReference type="InterPro" id="IPR010982">
    <property type="entry name" value="Lambda_DNA-bd_dom_sf"/>
</dbReference>
<dbReference type="Gene3D" id="1.10.260.40">
    <property type="entry name" value="lambda repressor-like DNA-binding domains"/>
    <property type="match status" value="1"/>
</dbReference>
<evidence type="ECO:0000313" key="2">
    <source>
        <dbReference type="EMBL" id="MBL6278232.1"/>
    </source>
</evidence>
<evidence type="ECO:0000313" key="3">
    <source>
        <dbReference type="Proteomes" id="UP000661193"/>
    </source>
</evidence>
<feature type="domain" description="HTH cro/C1-type" evidence="1">
    <location>
        <begin position="18"/>
        <end position="72"/>
    </location>
</feature>
<gene>
    <name evidence="2" type="ORF">JMF97_18910</name>
</gene>
<keyword evidence="3" id="KW-1185">Reference proteome</keyword>